<reference evidence="6" key="1">
    <citation type="submission" date="2022-11" db="UniProtKB">
        <authorList>
            <consortium name="WormBaseParasite"/>
        </authorList>
    </citation>
    <scope>IDENTIFICATION</scope>
</reference>
<evidence type="ECO:0000256" key="2">
    <source>
        <dbReference type="ARBA" id="ARBA00023235"/>
    </source>
</evidence>
<protein>
    <recommendedName>
        <fullName evidence="3">Peptidyl-prolyl cis-trans isomerase</fullName>
        <shortName evidence="3">PPIase</shortName>
        <ecNumber evidence="3">5.2.1.8</ecNumber>
    </recommendedName>
</protein>
<comment type="function">
    <text evidence="3">PPIases accelerate the folding of proteins. It catalyzes the cis-trans isomerization of proline imidic peptide bonds in oligopeptides.</text>
</comment>
<dbReference type="AlphaFoldDB" id="A0A914UKA2"/>
<dbReference type="Gene3D" id="2.40.100.10">
    <property type="entry name" value="Cyclophilin-like"/>
    <property type="match status" value="1"/>
</dbReference>
<dbReference type="SUPFAM" id="SSF50891">
    <property type="entry name" value="Cyclophilin-like"/>
    <property type="match status" value="1"/>
</dbReference>
<dbReference type="GO" id="GO:0016018">
    <property type="term" value="F:cyclosporin A binding"/>
    <property type="evidence" value="ECO:0007669"/>
    <property type="project" value="TreeGrafter"/>
</dbReference>
<dbReference type="InterPro" id="IPR002130">
    <property type="entry name" value="Cyclophilin-type_PPIase_dom"/>
</dbReference>
<dbReference type="InterPro" id="IPR024936">
    <property type="entry name" value="Cyclophilin-type_PPIase"/>
</dbReference>
<evidence type="ECO:0000256" key="1">
    <source>
        <dbReference type="ARBA" id="ARBA00023110"/>
    </source>
</evidence>
<name>A0A914UKA2_9BILA</name>
<keyword evidence="2 3" id="KW-0413">Isomerase</keyword>
<accession>A0A914UKA2</accession>
<evidence type="ECO:0000256" key="3">
    <source>
        <dbReference type="RuleBase" id="RU363019"/>
    </source>
</evidence>
<dbReference type="PIRSF" id="PIRSF001467">
    <property type="entry name" value="Peptidylpro_ismrse"/>
    <property type="match status" value="1"/>
</dbReference>
<dbReference type="WBParaSite" id="PSAMB.scaffold1047size52062.g10657.t1">
    <property type="protein sequence ID" value="PSAMB.scaffold1047size52062.g10657.t1"/>
    <property type="gene ID" value="PSAMB.scaffold1047size52062.g10657"/>
</dbReference>
<evidence type="ECO:0000313" key="5">
    <source>
        <dbReference type="Proteomes" id="UP000887566"/>
    </source>
</evidence>
<comment type="catalytic activity">
    <reaction evidence="3">
        <text>[protein]-peptidylproline (omega=180) = [protein]-peptidylproline (omega=0)</text>
        <dbReference type="Rhea" id="RHEA:16237"/>
        <dbReference type="Rhea" id="RHEA-COMP:10747"/>
        <dbReference type="Rhea" id="RHEA-COMP:10748"/>
        <dbReference type="ChEBI" id="CHEBI:83833"/>
        <dbReference type="ChEBI" id="CHEBI:83834"/>
        <dbReference type="EC" id="5.2.1.8"/>
    </reaction>
</comment>
<dbReference type="GO" id="GO:0006457">
    <property type="term" value="P:protein folding"/>
    <property type="evidence" value="ECO:0007669"/>
    <property type="project" value="TreeGrafter"/>
</dbReference>
<dbReference type="FunFam" id="2.40.100.10:FF:000076">
    <property type="entry name" value="Peptidyl-prolyl cis-trans isomerase"/>
    <property type="match status" value="1"/>
</dbReference>
<sequence>MPDSVVEGNPQVFFDITADDELVGRIVFELRKDVVPKTVENFRALCTAEKGFGYKGCVFYRIIPGFCACSGDFETNNADRTGGRSIYESKYFDDENFELKHDGYGILSMDNYGWPNTVSSRFFITFDTCEWMDNYHVALGRVIRGMDVLKALETYGTIEDHGTQDGRTLAKVIISDCGELDAKNRYKVESDEDVWGCSR</sequence>
<dbReference type="PRINTS" id="PR00153">
    <property type="entry name" value="CSAPPISMRASE"/>
</dbReference>
<evidence type="ECO:0000313" key="6">
    <source>
        <dbReference type="WBParaSite" id="PSAMB.scaffold1047size52062.g10657.t1"/>
    </source>
</evidence>
<keyword evidence="1 3" id="KW-0697">Rotamase</keyword>
<dbReference type="GO" id="GO:0005737">
    <property type="term" value="C:cytoplasm"/>
    <property type="evidence" value="ECO:0007669"/>
    <property type="project" value="TreeGrafter"/>
</dbReference>
<dbReference type="GO" id="GO:0003755">
    <property type="term" value="F:peptidyl-prolyl cis-trans isomerase activity"/>
    <property type="evidence" value="ECO:0007669"/>
    <property type="project" value="UniProtKB-UniRule"/>
</dbReference>
<evidence type="ECO:0000259" key="4">
    <source>
        <dbReference type="PROSITE" id="PS50072"/>
    </source>
</evidence>
<feature type="domain" description="PPIase cyclophilin-type" evidence="4">
    <location>
        <begin position="13"/>
        <end position="179"/>
    </location>
</feature>
<dbReference type="PANTHER" id="PTHR11071">
    <property type="entry name" value="PEPTIDYL-PROLYL CIS-TRANS ISOMERASE"/>
    <property type="match status" value="1"/>
</dbReference>
<proteinExistence type="inferred from homology"/>
<comment type="similarity">
    <text evidence="3">Belongs to the cyclophilin-type PPIase family.</text>
</comment>
<dbReference type="Pfam" id="PF00160">
    <property type="entry name" value="Pro_isomerase"/>
    <property type="match status" value="1"/>
</dbReference>
<dbReference type="InterPro" id="IPR029000">
    <property type="entry name" value="Cyclophilin-like_dom_sf"/>
</dbReference>
<dbReference type="Proteomes" id="UP000887566">
    <property type="component" value="Unplaced"/>
</dbReference>
<dbReference type="EC" id="5.2.1.8" evidence="3"/>
<dbReference type="PANTHER" id="PTHR11071:SF570">
    <property type="entry name" value="PEPTIDYL-PROLYL CIS-TRANS ISOMERASE"/>
    <property type="match status" value="1"/>
</dbReference>
<dbReference type="PROSITE" id="PS50072">
    <property type="entry name" value="CSA_PPIASE_2"/>
    <property type="match status" value="1"/>
</dbReference>
<keyword evidence="5" id="KW-1185">Reference proteome</keyword>
<organism evidence="5 6">
    <name type="scientific">Plectus sambesii</name>
    <dbReference type="NCBI Taxonomy" id="2011161"/>
    <lineage>
        <taxon>Eukaryota</taxon>
        <taxon>Metazoa</taxon>
        <taxon>Ecdysozoa</taxon>
        <taxon>Nematoda</taxon>
        <taxon>Chromadorea</taxon>
        <taxon>Plectida</taxon>
        <taxon>Plectina</taxon>
        <taxon>Plectoidea</taxon>
        <taxon>Plectidae</taxon>
        <taxon>Plectus</taxon>
    </lineage>
</organism>